<reference evidence="2" key="1">
    <citation type="journal article" date="2012" name="Science">
        <title>The Paleozoic origin of enzymatic lignin decomposition reconstructed from 31 fungal genomes.</title>
        <authorList>
            <person name="Floudas D."/>
            <person name="Binder M."/>
            <person name="Riley R."/>
            <person name="Barry K."/>
            <person name="Blanchette R.A."/>
            <person name="Henrissat B."/>
            <person name="Martinez A.T."/>
            <person name="Otillar R."/>
            <person name="Spatafora J.W."/>
            <person name="Yadav J.S."/>
            <person name="Aerts A."/>
            <person name="Benoit I."/>
            <person name="Boyd A."/>
            <person name="Carlson A."/>
            <person name="Copeland A."/>
            <person name="Coutinho P.M."/>
            <person name="de Vries R.P."/>
            <person name="Ferreira P."/>
            <person name="Findley K."/>
            <person name="Foster B."/>
            <person name="Gaskell J."/>
            <person name="Glotzer D."/>
            <person name="Gorecki P."/>
            <person name="Heitman J."/>
            <person name="Hesse C."/>
            <person name="Hori C."/>
            <person name="Igarashi K."/>
            <person name="Jurgens J.A."/>
            <person name="Kallen N."/>
            <person name="Kersten P."/>
            <person name="Kohler A."/>
            <person name="Kuees U."/>
            <person name="Kumar T.K.A."/>
            <person name="Kuo A."/>
            <person name="LaButti K."/>
            <person name="Larrondo L.F."/>
            <person name="Lindquist E."/>
            <person name="Ling A."/>
            <person name="Lombard V."/>
            <person name="Lucas S."/>
            <person name="Lundell T."/>
            <person name="Martin R."/>
            <person name="McLaughlin D.J."/>
            <person name="Morgenstern I."/>
            <person name="Morin E."/>
            <person name="Murat C."/>
            <person name="Nagy L.G."/>
            <person name="Nolan M."/>
            <person name="Ohm R.A."/>
            <person name="Patyshakuliyeva A."/>
            <person name="Rokas A."/>
            <person name="Ruiz-Duenas F.J."/>
            <person name="Sabat G."/>
            <person name="Salamov A."/>
            <person name="Samejima M."/>
            <person name="Schmutz J."/>
            <person name="Slot J.C."/>
            <person name="St John F."/>
            <person name="Stenlid J."/>
            <person name="Sun H."/>
            <person name="Sun S."/>
            <person name="Syed K."/>
            <person name="Tsang A."/>
            <person name="Wiebenga A."/>
            <person name="Young D."/>
            <person name="Pisabarro A."/>
            <person name="Eastwood D.C."/>
            <person name="Martin F."/>
            <person name="Cullen D."/>
            <person name="Grigoriev I.V."/>
            <person name="Hibbett D.S."/>
        </authorList>
    </citation>
    <scope>NUCLEOTIDE SEQUENCE [LARGE SCALE GENOMIC DNA]</scope>
    <source>
        <strain evidence="2">RWD-64-598 SS2</strain>
    </source>
</reference>
<dbReference type="RefSeq" id="XP_007772337.1">
    <property type="nucleotide sequence ID" value="XM_007774147.1"/>
</dbReference>
<dbReference type="KEGG" id="cput:CONPUDRAFT_168027"/>
<evidence type="ECO:0000313" key="2">
    <source>
        <dbReference type="Proteomes" id="UP000053558"/>
    </source>
</evidence>
<evidence type="ECO:0000313" key="1">
    <source>
        <dbReference type="EMBL" id="EIW78091.1"/>
    </source>
</evidence>
<dbReference type="Proteomes" id="UP000053558">
    <property type="component" value="Unassembled WGS sequence"/>
</dbReference>
<dbReference type="OrthoDB" id="2447803at2759"/>
<sequence length="1111" mass="124567">MHRALDLPEILRMICDELNSIDSTDNPKQQLESKARNQRAIANVARVCRTFKDPALDILWSDVEVQHFLKLLPSKRLVRDDSGAIIDVHTPSPNELRKVHEFTRRTRTLTVGSGEGSGRHVAGTLLHPPVDAGSVFPKLRHLVVQDTFLRTSSGEQLYHPHSTRRDFLLPWLTTAKILAQADQHDCDTLLLALPEACPSLQNLVVDYPDFMIGLFSQLQSRGPATKALTSCIRGLPNILSLCCPDLEDEALEYVFQRSKLQELTLTNWKGINRRTEDDAPVQGPGNQTRHPPTLSKLLLCLPRPYCAIELIPILDTLPISLELDSSCEPMVEEVRGLFDALGKHPGSSRLQKLVLNYEQHPFHQVWPVADSSPLQLRHLRPAFLLQSMRSFRFCTAEPILSLTSDDLLEIAQAWPNLEEFCAPYMDTEPGLCLHDVLAFAEACPKLTELEISITNEPIDFGDTAAELSVRNRNVKTLRIYDLHHGDLPRVSVVLARAFPNLAMVQPDDQDNFAMFDSDRLGDAIMVAVRKLRAEEARGKIKKWTQSQSLDPVTSIAPFERFAMHHALALPEILRMICGELNTIDSTDEHRQQLENKARNRDALASVAKVCRAFKGPALDALWSDIDQARCLLELLPPEQLFTDGLGAIIDVGSPSPDELGYVYEYSRRVRKLTVGTSIDTARHAAGILVCPPVDAASVFPRLRHLVVFDTYSMVMDGLPQTPYSVHRDLLLPWLTTVELRMEAYRRDCDALLLALPAACPGLRNLVVGFLDFPDRNASVTKAMTACIFGLPSLMSLRCPDLEDVAFAHALKHPKLQELNLTDWMGIRSRMEGKVIAEQGPGTREPHALSNLSLRLLRLSDATDLIPALTTMPSSLELDASLGPKREEVAQFFDVLVEHPGGSQLQKLVLGHKFDPFWFSTVSAHLHLCHIRPALHLHSMRSFRFGTAEPTLSLTSDDLFEIAQAWPNLEEFCAPYMDTEPGLCLHDVLAFTEACPQLTELAIRVTNEPFDFGDTAAELSVRNRNLKTLRIYYLHYGDLPRVSVVLARAFPSLAVVQPDGRDMFSAHSDGLGNAIMVAVRKLRAEEARGKIKKWTVRFLARRVEEIFLRWRE</sequence>
<dbReference type="GO" id="GO:0031146">
    <property type="term" value="P:SCF-dependent proteasomal ubiquitin-dependent protein catabolic process"/>
    <property type="evidence" value="ECO:0007669"/>
    <property type="project" value="TreeGrafter"/>
</dbReference>
<accession>A0A5M3MHI7</accession>
<dbReference type="GeneID" id="19205902"/>
<dbReference type="EMBL" id="JH711583">
    <property type="protein sequence ID" value="EIW78091.1"/>
    <property type="molecule type" value="Genomic_DNA"/>
</dbReference>
<dbReference type="GO" id="GO:0019005">
    <property type="term" value="C:SCF ubiquitin ligase complex"/>
    <property type="evidence" value="ECO:0007669"/>
    <property type="project" value="TreeGrafter"/>
</dbReference>
<protein>
    <recommendedName>
        <fullName evidence="3">F-box domain-containing protein</fullName>
    </recommendedName>
</protein>
<comment type="caution">
    <text evidence="1">The sequence shown here is derived from an EMBL/GenBank/DDBJ whole genome shotgun (WGS) entry which is preliminary data.</text>
</comment>
<evidence type="ECO:0008006" key="3">
    <source>
        <dbReference type="Google" id="ProtNLM"/>
    </source>
</evidence>
<keyword evidence="2" id="KW-1185">Reference proteome</keyword>
<organism evidence="1 2">
    <name type="scientific">Coniophora puteana (strain RWD-64-598)</name>
    <name type="common">Brown rot fungus</name>
    <dbReference type="NCBI Taxonomy" id="741705"/>
    <lineage>
        <taxon>Eukaryota</taxon>
        <taxon>Fungi</taxon>
        <taxon>Dikarya</taxon>
        <taxon>Basidiomycota</taxon>
        <taxon>Agaricomycotina</taxon>
        <taxon>Agaricomycetes</taxon>
        <taxon>Agaricomycetidae</taxon>
        <taxon>Boletales</taxon>
        <taxon>Coniophorineae</taxon>
        <taxon>Coniophoraceae</taxon>
        <taxon>Coniophora</taxon>
    </lineage>
</organism>
<dbReference type="PANTHER" id="PTHR13318">
    <property type="entry name" value="PARTNER OF PAIRED, ISOFORM B-RELATED"/>
    <property type="match status" value="1"/>
</dbReference>
<dbReference type="Gene3D" id="3.80.10.10">
    <property type="entry name" value="Ribonuclease Inhibitor"/>
    <property type="match status" value="1"/>
</dbReference>
<dbReference type="InterPro" id="IPR032675">
    <property type="entry name" value="LRR_dom_sf"/>
</dbReference>
<gene>
    <name evidence="1" type="ORF">CONPUDRAFT_168027</name>
</gene>
<proteinExistence type="predicted"/>
<dbReference type="SUPFAM" id="SSF52047">
    <property type="entry name" value="RNI-like"/>
    <property type="match status" value="1"/>
</dbReference>
<name>A0A5M3MHI7_CONPW</name>
<feature type="non-terminal residue" evidence="1">
    <location>
        <position position="1"/>
    </location>
</feature>
<dbReference type="PANTHER" id="PTHR13318:SF190">
    <property type="entry name" value="PARTNER OF PAIRED, ISOFORM B"/>
    <property type="match status" value="1"/>
</dbReference>
<dbReference type="AlphaFoldDB" id="A0A5M3MHI7"/>